<protein>
    <recommendedName>
        <fullName evidence="3">DUF4292 domain-containing protein</fullName>
    </recommendedName>
</protein>
<evidence type="ECO:0000256" key="1">
    <source>
        <dbReference type="SAM" id="SignalP"/>
    </source>
</evidence>
<keyword evidence="1" id="KW-0732">Signal</keyword>
<evidence type="ECO:0008006" key="3">
    <source>
        <dbReference type="Google" id="ProtNLM"/>
    </source>
</evidence>
<dbReference type="PROSITE" id="PS51257">
    <property type="entry name" value="PROKAR_LIPOPROTEIN"/>
    <property type="match status" value="1"/>
</dbReference>
<feature type="chain" id="PRO_5027855894" description="DUF4292 domain-containing protein" evidence="1">
    <location>
        <begin position="18"/>
        <end position="215"/>
    </location>
</feature>
<name>A0A7C3GDU7_9BACT</name>
<gene>
    <name evidence="2" type="ORF">ENJ40_01080</name>
</gene>
<dbReference type="EMBL" id="DRMH01000012">
    <property type="protein sequence ID" value="HFC97038.1"/>
    <property type="molecule type" value="Genomic_DNA"/>
</dbReference>
<proteinExistence type="predicted"/>
<feature type="signal peptide" evidence="1">
    <location>
        <begin position="1"/>
        <end position="17"/>
    </location>
</feature>
<dbReference type="Proteomes" id="UP000886043">
    <property type="component" value="Unassembled WGS sequence"/>
</dbReference>
<dbReference type="AlphaFoldDB" id="A0A7C3GDU7"/>
<comment type="caution">
    <text evidence="2">The sequence shown here is derived from an EMBL/GenBank/DDBJ whole genome shotgun (WGS) entry which is preliminary data.</text>
</comment>
<accession>A0A7C3GDU7</accession>
<evidence type="ECO:0000313" key="2">
    <source>
        <dbReference type="EMBL" id="HFC97038.1"/>
    </source>
</evidence>
<reference evidence="2" key="1">
    <citation type="journal article" date="2020" name="mSystems">
        <title>Genome- and Community-Level Interaction Insights into Carbon Utilization and Element Cycling Functions of Hydrothermarchaeota in Hydrothermal Sediment.</title>
        <authorList>
            <person name="Zhou Z."/>
            <person name="Liu Y."/>
            <person name="Xu W."/>
            <person name="Pan J."/>
            <person name="Luo Z.H."/>
            <person name="Li M."/>
        </authorList>
    </citation>
    <scope>NUCLEOTIDE SEQUENCE [LARGE SCALE GENOMIC DNA]</scope>
    <source>
        <strain evidence="2">HyVt-483</strain>
    </source>
</reference>
<organism evidence="2">
    <name type="scientific">Thermosulfurimonas dismutans</name>
    <dbReference type="NCBI Taxonomy" id="999894"/>
    <lineage>
        <taxon>Bacteria</taxon>
        <taxon>Pseudomonadati</taxon>
        <taxon>Thermodesulfobacteriota</taxon>
        <taxon>Thermodesulfobacteria</taxon>
        <taxon>Thermodesulfobacteriales</taxon>
        <taxon>Thermodesulfobacteriaceae</taxon>
        <taxon>Thermosulfurimonas</taxon>
    </lineage>
</organism>
<sequence length="215" mass="24006">MPRKAFLLILLILGACARHPVVLPEKALFSGRSYQAVVVYRFRGAGRTYRGRAVILTAKDRVYAEGLSPFGGALFSLWLEGSRIRWVFYTRGATGGWDLMPSEPRLGRLWPALLLGRVPREMARDLARQGKVSLGHGYTLRLKGAPVRYLLTWKGRKILEVRPGEKEVGLKVHPLRIQVVLRVARVLPGPCQIPPPPPVPVSRLDLNRYLGISGD</sequence>